<reference evidence="1" key="1">
    <citation type="submission" date="2020-01" db="EMBL/GenBank/DDBJ databases">
        <authorList>
            <person name="Meier V. D."/>
            <person name="Meier V D."/>
        </authorList>
    </citation>
    <scope>NUCLEOTIDE SEQUENCE</scope>
    <source>
        <strain evidence="1">HLG_WM_MAG_08</strain>
    </source>
</reference>
<dbReference type="EMBL" id="CACVAV010000364">
    <property type="protein sequence ID" value="CAA6823664.1"/>
    <property type="molecule type" value="Genomic_DNA"/>
</dbReference>
<proteinExistence type="predicted"/>
<organism evidence="1">
    <name type="scientific">uncultured Thiotrichaceae bacterium</name>
    <dbReference type="NCBI Taxonomy" id="298394"/>
    <lineage>
        <taxon>Bacteria</taxon>
        <taxon>Pseudomonadati</taxon>
        <taxon>Pseudomonadota</taxon>
        <taxon>Gammaproteobacteria</taxon>
        <taxon>Thiotrichales</taxon>
        <taxon>Thiotrichaceae</taxon>
        <taxon>environmental samples</taxon>
    </lineage>
</organism>
<evidence type="ECO:0000313" key="1">
    <source>
        <dbReference type="EMBL" id="CAA6823664.1"/>
    </source>
</evidence>
<protein>
    <submittedName>
        <fullName evidence="1">Uncharacterized protein</fullName>
    </submittedName>
</protein>
<dbReference type="AlphaFoldDB" id="A0A6S6TW39"/>
<gene>
    <name evidence="1" type="ORF">HELGO_WM23829</name>
</gene>
<sequence length="103" mass="11364">MDEREIVLTISEHTFQYLEVLAVGLSQEAQGVDNEALKAGYDKRIDDYGPLVAKLLEDVAGSLADGVRRPGAWERGVVDQLTGWNSTVYPDKFGDLVDIPIKD</sequence>
<accession>A0A6S6TW39</accession>
<name>A0A6S6TW39_9GAMM</name>